<comment type="similarity">
    <text evidence="1">Belongs to the glycosyl hydrolase 16 family.</text>
</comment>
<protein>
    <recommendedName>
        <fullName evidence="2">GH16 domain-containing protein</fullName>
    </recommendedName>
</protein>
<dbReference type="CDD" id="cd08023">
    <property type="entry name" value="GH16_laminarinase_like"/>
    <property type="match status" value="1"/>
</dbReference>
<dbReference type="PANTHER" id="PTHR10963:SF55">
    <property type="entry name" value="GLYCOSIDE HYDROLASE FAMILY 16 PROTEIN"/>
    <property type="match status" value="1"/>
</dbReference>
<dbReference type="InterPro" id="IPR013320">
    <property type="entry name" value="ConA-like_dom_sf"/>
</dbReference>
<dbReference type="Pfam" id="PF00722">
    <property type="entry name" value="Glyco_hydro_16"/>
    <property type="match status" value="1"/>
</dbReference>
<dbReference type="Gene3D" id="2.60.120.200">
    <property type="match status" value="1"/>
</dbReference>
<dbReference type="PANTHER" id="PTHR10963">
    <property type="entry name" value="GLYCOSYL HYDROLASE-RELATED"/>
    <property type="match status" value="1"/>
</dbReference>
<dbReference type="SUPFAM" id="SSF49899">
    <property type="entry name" value="Concanavalin A-like lectins/glucanases"/>
    <property type="match status" value="1"/>
</dbReference>
<reference evidence="3 4" key="1">
    <citation type="submission" date="2021-01" db="EMBL/GenBank/DDBJ databases">
        <title>Whole genome shotgun sequence of Actinoplanes deccanensis NBRC 13994.</title>
        <authorList>
            <person name="Komaki H."/>
            <person name="Tamura T."/>
        </authorList>
    </citation>
    <scope>NUCLEOTIDE SEQUENCE [LARGE SCALE GENOMIC DNA]</scope>
    <source>
        <strain evidence="3 4">NBRC 13994</strain>
    </source>
</reference>
<feature type="domain" description="GH16" evidence="2">
    <location>
        <begin position="134"/>
        <end position="411"/>
    </location>
</feature>
<evidence type="ECO:0000313" key="3">
    <source>
        <dbReference type="EMBL" id="GID79831.1"/>
    </source>
</evidence>
<dbReference type="InterPro" id="IPR050546">
    <property type="entry name" value="Glycosyl_Hydrlase_16"/>
</dbReference>
<evidence type="ECO:0000259" key="2">
    <source>
        <dbReference type="PROSITE" id="PS51762"/>
    </source>
</evidence>
<organism evidence="3 4">
    <name type="scientific">Paractinoplanes deccanensis</name>
    <dbReference type="NCBI Taxonomy" id="113561"/>
    <lineage>
        <taxon>Bacteria</taxon>
        <taxon>Bacillati</taxon>
        <taxon>Actinomycetota</taxon>
        <taxon>Actinomycetes</taxon>
        <taxon>Micromonosporales</taxon>
        <taxon>Micromonosporaceae</taxon>
        <taxon>Paractinoplanes</taxon>
    </lineage>
</organism>
<keyword evidence="4" id="KW-1185">Reference proteome</keyword>
<evidence type="ECO:0000313" key="4">
    <source>
        <dbReference type="Proteomes" id="UP000609879"/>
    </source>
</evidence>
<proteinExistence type="inferred from homology"/>
<comment type="caution">
    <text evidence="3">The sequence shown here is derived from an EMBL/GenBank/DDBJ whole genome shotgun (WGS) entry which is preliminary data.</text>
</comment>
<gene>
    <name evidence="3" type="ORF">Ade02nite_84720</name>
</gene>
<dbReference type="PROSITE" id="PS51762">
    <property type="entry name" value="GH16_2"/>
    <property type="match status" value="1"/>
</dbReference>
<evidence type="ECO:0000256" key="1">
    <source>
        <dbReference type="ARBA" id="ARBA00006865"/>
    </source>
</evidence>
<sequence length="411" mass="43115">MAVALAIPLVGGLMGAQGGARTSPSPAFGSPGGAPAAAWTRRWSAAPAEVTGRWGAVWRPDTEIASGGSTRLADAGAAAQYRYARTGTPHYTLAVPRPGTYAITVATAPAPGSTRTRTLRVEAGADPVRTLRFVDQGGSPRRAMFLARTPALALRFRVAGADVVAVTATSALRDERPLAVKWADEFDGAAGTPPGGRWRAQTGATGWGNDELQDYTAGTANAALTGTGRLALTARREHGGRFTSARLRSTYEGTYGRIEGLIRMPAGAGLLPAFWTLGADIERVGWPQCGEVDLVESLGAAEPDRVHGTVHGPDGTRQGWAHGWTAWPPGGPAGGFHTYTLDWWPGVLQWSVDGVVHGVMESADMPAGRWVFEKPAFLLLSLAVGGRWPGRPPAATVFPQAMEVGSVRWLG</sequence>
<name>A0ABQ3YIK3_9ACTN</name>
<dbReference type="EMBL" id="BOMI01000178">
    <property type="protein sequence ID" value="GID79831.1"/>
    <property type="molecule type" value="Genomic_DNA"/>
</dbReference>
<accession>A0ABQ3YIK3</accession>
<dbReference type="Proteomes" id="UP000609879">
    <property type="component" value="Unassembled WGS sequence"/>
</dbReference>
<dbReference type="InterPro" id="IPR000757">
    <property type="entry name" value="Beta-glucanase-like"/>
</dbReference>